<proteinExistence type="inferred from homology"/>
<organism evidence="13 14">
    <name type="scientific">Hyphomicrobium sulfonivorans</name>
    <dbReference type="NCBI Taxonomy" id="121290"/>
    <lineage>
        <taxon>Bacteria</taxon>
        <taxon>Pseudomonadati</taxon>
        <taxon>Pseudomonadota</taxon>
        <taxon>Alphaproteobacteria</taxon>
        <taxon>Hyphomicrobiales</taxon>
        <taxon>Hyphomicrobiaceae</taxon>
        <taxon>Hyphomicrobium</taxon>
    </lineage>
</organism>
<feature type="domain" description="Core-binding (CB)" evidence="12">
    <location>
        <begin position="36"/>
        <end position="127"/>
    </location>
</feature>
<dbReference type="GO" id="GO:0005737">
    <property type="term" value="C:cytoplasm"/>
    <property type="evidence" value="ECO:0007669"/>
    <property type="project" value="UniProtKB-SubCell"/>
</dbReference>
<evidence type="ECO:0000259" key="12">
    <source>
        <dbReference type="PROSITE" id="PS51900"/>
    </source>
</evidence>
<dbReference type="Pfam" id="PF00589">
    <property type="entry name" value="Phage_integrase"/>
    <property type="match status" value="1"/>
</dbReference>
<feature type="active site" evidence="9">
    <location>
        <position position="190"/>
    </location>
</feature>
<dbReference type="Gene3D" id="1.10.150.130">
    <property type="match status" value="1"/>
</dbReference>
<protein>
    <recommendedName>
        <fullName evidence="9">Tyrosine recombinase XerC</fullName>
    </recommendedName>
</protein>
<evidence type="ECO:0000256" key="2">
    <source>
        <dbReference type="ARBA" id="ARBA00022490"/>
    </source>
</evidence>
<dbReference type="InterPro" id="IPR002104">
    <property type="entry name" value="Integrase_catalytic"/>
</dbReference>
<dbReference type="Gene3D" id="1.10.443.10">
    <property type="entry name" value="Intergrase catalytic core"/>
    <property type="match status" value="1"/>
</dbReference>
<evidence type="ECO:0000256" key="9">
    <source>
        <dbReference type="HAMAP-Rule" id="MF_01808"/>
    </source>
</evidence>
<dbReference type="Pfam" id="PF02899">
    <property type="entry name" value="Phage_int_SAM_1"/>
    <property type="match status" value="1"/>
</dbReference>
<dbReference type="PANTHER" id="PTHR30349">
    <property type="entry name" value="PHAGE INTEGRASE-RELATED"/>
    <property type="match status" value="1"/>
</dbReference>
<comment type="caution">
    <text evidence="13">The sequence shown here is derived from an EMBL/GenBank/DDBJ whole genome shotgun (WGS) entry which is preliminary data.</text>
</comment>
<dbReference type="AlphaFoldDB" id="A0A125NVV2"/>
<feature type="region of interest" description="Disordered" evidence="10">
    <location>
        <begin position="1"/>
        <end position="22"/>
    </location>
</feature>
<dbReference type="SUPFAM" id="SSF47823">
    <property type="entry name" value="lambda integrase-like, N-terminal domain"/>
    <property type="match status" value="1"/>
</dbReference>
<comment type="subunit">
    <text evidence="9">Forms a cyclic heterotetrameric complex composed of two molecules of XerC and two molecules of XerD.</text>
</comment>
<dbReference type="InterPro" id="IPR044068">
    <property type="entry name" value="CB"/>
</dbReference>
<evidence type="ECO:0000313" key="14">
    <source>
        <dbReference type="Proteomes" id="UP000059074"/>
    </source>
</evidence>
<keyword evidence="8 9" id="KW-0131">Cell cycle</keyword>
<dbReference type="PROSITE" id="PS51898">
    <property type="entry name" value="TYR_RECOMBINASE"/>
    <property type="match status" value="1"/>
</dbReference>
<dbReference type="Proteomes" id="UP000059074">
    <property type="component" value="Unassembled WGS sequence"/>
</dbReference>
<name>A0A125NVV2_HYPSL</name>
<dbReference type="InterPro" id="IPR010998">
    <property type="entry name" value="Integrase_recombinase_N"/>
</dbReference>
<reference evidence="13 14" key="1">
    <citation type="submission" date="2015-10" db="EMBL/GenBank/DDBJ databases">
        <title>Transcriptomic analysis of a linuron degrading triple-species bacterial consortium.</title>
        <authorList>
            <person name="Albers P."/>
        </authorList>
    </citation>
    <scope>NUCLEOTIDE SEQUENCE [LARGE SCALE GENOMIC DNA]</scope>
    <source>
        <strain evidence="13 14">WDL6</strain>
    </source>
</reference>
<feature type="active site" description="O-(3'-phospho-DNA)-tyrosine intermediate" evidence="9">
    <location>
        <position position="318"/>
    </location>
</feature>
<evidence type="ECO:0000313" key="13">
    <source>
        <dbReference type="EMBL" id="KWT71055.1"/>
    </source>
</evidence>
<evidence type="ECO:0000256" key="7">
    <source>
        <dbReference type="ARBA" id="ARBA00023172"/>
    </source>
</evidence>
<evidence type="ECO:0000256" key="1">
    <source>
        <dbReference type="ARBA" id="ARBA00004496"/>
    </source>
</evidence>
<comment type="function">
    <text evidence="9">Site-specific tyrosine recombinase, which acts by catalyzing the cutting and rejoining of the recombining DNA molecules. The XerC-XerD complex is essential to convert dimers of the bacterial chromosome into monomers to permit their segregation at cell division. It also contributes to the segregational stability of plasmids.</text>
</comment>
<dbReference type="EMBL" id="LMTR01000027">
    <property type="protein sequence ID" value="KWT71055.1"/>
    <property type="molecule type" value="Genomic_DNA"/>
</dbReference>
<accession>A0A125NVV2</accession>
<keyword evidence="5 9" id="KW-0229">DNA integration</keyword>
<evidence type="ECO:0000256" key="5">
    <source>
        <dbReference type="ARBA" id="ARBA00022908"/>
    </source>
</evidence>
<comment type="similarity">
    <text evidence="9">Belongs to the 'phage' integrase family. XerC subfamily.</text>
</comment>
<dbReference type="SUPFAM" id="SSF56349">
    <property type="entry name" value="DNA breaking-rejoining enzymes"/>
    <property type="match status" value="1"/>
</dbReference>
<dbReference type="PANTHER" id="PTHR30349:SF90">
    <property type="entry name" value="TYROSINE RECOMBINASE XERD"/>
    <property type="match status" value="1"/>
</dbReference>
<evidence type="ECO:0000256" key="10">
    <source>
        <dbReference type="SAM" id="MobiDB-lite"/>
    </source>
</evidence>
<dbReference type="HAMAP" id="MF_01808">
    <property type="entry name" value="Recomb_XerC_XerD"/>
    <property type="match status" value="1"/>
</dbReference>
<dbReference type="GO" id="GO:0003677">
    <property type="term" value="F:DNA binding"/>
    <property type="evidence" value="ECO:0007669"/>
    <property type="project" value="UniProtKB-UniRule"/>
</dbReference>
<dbReference type="InterPro" id="IPR050090">
    <property type="entry name" value="Tyrosine_recombinase_XerCD"/>
</dbReference>
<feature type="active site" evidence="9">
    <location>
        <position position="309"/>
    </location>
</feature>
<feature type="active site" evidence="9">
    <location>
        <position position="283"/>
    </location>
</feature>
<dbReference type="InterPro" id="IPR013762">
    <property type="entry name" value="Integrase-like_cat_sf"/>
</dbReference>
<keyword evidence="6 9" id="KW-0238">DNA-binding</keyword>
<evidence type="ECO:0000259" key="11">
    <source>
        <dbReference type="PROSITE" id="PS51898"/>
    </source>
</evidence>
<dbReference type="GO" id="GO:0009037">
    <property type="term" value="F:tyrosine-based site-specific recombinase activity"/>
    <property type="evidence" value="ECO:0007669"/>
    <property type="project" value="UniProtKB-UniRule"/>
</dbReference>
<gene>
    <name evidence="9" type="primary">xerC</name>
    <name evidence="13" type="ORF">APY04_0717</name>
</gene>
<dbReference type="InterPro" id="IPR004107">
    <property type="entry name" value="Integrase_SAM-like_N"/>
</dbReference>
<dbReference type="InterPro" id="IPR011010">
    <property type="entry name" value="DNA_brk_join_enz"/>
</dbReference>
<dbReference type="STRING" id="121290.APY04_0717"/>
<evidence type="ECO:0000256" key="4">
    <source>
        <dbReference type="ARBA" id="ARBA00022829"/>
    </source>
</evidence>
<sequence>MENHAARTAAASDHTLMTSPPDISAETIAPELPLGADLERAVADWLTHLRHGRDASDKTIEAYARDVRQFLNFLAHRLGHPPCIADLQHLDLKVFRGFLAARRRNGTVSRSLARSLSALRQLFRWMEARKLLQNRAILQLAMPKVPHSVPKPLTVAKAAEVVQADAAAELDWVLARDAAVLLMLYGCGLRISEALSLTPRDAPTPEREVIRIVGKGGKERLVPVLPAIREAIARYVALCPYPLAADEPMFRGAKGGPLSPRIIQLAMQRMRETMDLPATATPHALRHSFATHLLSAGGDLRQIQELLGHASLSTTQAYTEVDRDRLLAVYDVAHPRA</sequence>
<feature type="active site" evidence="9">
    <location>
        <position position="286"/>
    </location>
</feature>
<dbReference type="GO" id="GO:0007059">
    <property type="term" value="P:chromosome segregation"/>
    <property type="evidence" value="ECO:0007669"/>
    <property type="project" value="UniProtKB-UniRule"/>
</dbReference>
<dbReference type="GO" id="GO:0051301">
    <property type="term" value="P:cell division"/>
    <property type="evidence" value="ECO:0007669"/>
    <property type="project" value="UniProtKB-KW"/>
</dbReference>
<evidence type="ECO:0000256" key="3">
    <source>
        <dbReference type="ARBA" id="ARBA00022618"/>
    </source>
</evidence>
<keyword evidence="3 9" id="KW-0132">Cell division</keyword>
<feature type="active site" evidence="9">
    <location>
        <position position="215"/>
    </location>
</feature>
<keyword evidence="2 9" id="KW-0963">Cytoplasm</keyword>
<evidence type="ECO:0000256" key="6">
    <source>
        <dbReference type="ARBA" id="ARBA00023125"/>
    </source>
</evidence>
<keyword evidence="4 9" id="KW-0159">Chromosome partition</keyword>
<dbReference type="GO" id="GO:0006313">
    <property type="term" value="P:DNA transposition"/>
    <property type="evidence" value="ECO:0007669"/>
    <property type="project" value="UniProtKB-UniRule"/>
</dbReference>
<dbReference type="InterPro" id="IPR023009">
    <property type="entry name" value="Tyrosine_recombinase_XerC/XerD"/>
</dbReference>
<keyword evidence="14" id="KW-1185">Reference proteome</keyword>
<comment type="subcellular location">
    <subcellularLocation>
        <location evidence="1 9">Cytoplasm</location>
    </subcellularLocation>
</comment>
<dbReference type="PROSITE" id="PS51900">
    <property type="entry name" value="CB"/>
    <property type="match status" value="1"/>
</dbReference>
<feature type="domain" description="Tyr recombinase" evidence="11">
    <location>
        <begin position="148"/>
        <end position="331"/>
    </location>
</feature>
<keyword evidence="7 9" id="KW-0233">DNA recombination</keyword>
<evidence type="ECO:0000256" key="8">
    <source>
        <dbReference type="ARBA" id="ARBA00023306"/>
    </source>
</evidence>
<dbReference type="PATRIC" id="fig|121290.4.peg.1191"/>